<dbReference type="InterPro" id="IPR029058">
    <property type="entry name" value="AB_hydrolase_fold"/>
</dbReference>
<dbReference type="SUPFAM" id="SSF53474">
    <property type="entry name" value="alpha/beta-Hydrolases"/>
    <property type="match status" value="1"/>
</dbReference>
<evidence type="ECO:0000313" key="2">
    <source>
        <dbReference type="EMBL" id="KAA1004317.1"/>
    </source>
</evidence>
<gene>
    <name evidence="2" type="ORF">FVF58_32405</name>
</gene>
<dbReference type="EMBL" id="VTUZ01000028">
    <property type="protein sequence ID" value="KAA1004317.1"/>
    <property type="molecule type" value="Genomic_DNA"/>
</dbReference>
<proteinExistence type="predicted"/>
<evidence type="ECO:0000313" key="3">
    <source>
        <dbReference type="Proteomes" id="UP000325273"/>
    </source>
</evidence>
<reference evidence="2 3" key="1">
    <citation type="submission" date="2019-08" db="EMBL/GenBank/DDBJ databases">
        <title>Paraburkholderia sp. DCY113.</title>
        <authorList>
            <person name="Kang J."/>
        </authorList>
    </citation>
    <scope>NUCLEOTIDE SEQUENCE [LARGE SCALE GENOMIC DNA]</scope>
    <source>
        <strain evidence="2 3">DCY113</strain>
    </source>
</reference>
<keyword evidence="2" id="KW-0378">Hydrolase</keyword>
<dbReference type="Proteomes" id="UP000325273">
    <property type="component" value="Unassembled WGS sequence"/>
</dbReference>
<dbReference type="AlphaFoldDB" id="A0A5B0GLP2"/>
<dbReference type="GO" id="GO:0016787">
    <property type="term" value="F:hydrolase activity"/>
    <property type="evidence" value="ECO:0007669"/>
    <property type="project" value="UniProtKB-KW"/>
</dbReference>
<evidence type="ECO:0000259" key="1">
    <source>
        <dbReference type="Pfam" id="PF00561"/>
    </source>
</evidence>
<dbReference type="Pfam" id="PF00561">
    <property type="entry name" value="Abhydrolase_1"/>
    <property type="match status" value="1"/>
</dbReference>
<keyword evidence="3" id="KW-1185">Reference proteome</keyword>
<dbReference type="Gene3D" id="3.40.50.1820">
    <property type="entry name" value="alpha/beta hydrolase"/>
    <property type="match status" value="1"/>
</dbReference>
<comment type="caution">
    <text evidence="2">The sequence shown here is derived from an EMBL/GenBank/DDBJ whole genome shotgun (WGS) entry which is preliminary data.</text>
</comment>
<organism evidence="2 3">
    <name type="scientific">Paraburkholderia panacisoli</name>
    <dbReference type="NCBI Taxonomy" id="2603818"/>
    <lineage>
        <taxon>Bacteria</taxon>
        <taxon>Pseudomonadati</taxon>
        <taxon>Pseudomonadota</taxon>
        <taxon>Betaproteobacteria</taxon>
        <taxon>Burkholderiales</taxon>
        <taxon>Burkholderiaceae</taxon>
        <taxon>Paraburkholderia</taxon>
    </lineage>
</organism>
<name>A0A5B0GLP2_9BURK</name>
<dbReference type="RefSeq" id="WP_149673904.1">
    <property type="nucleotide sequence ID" value="NZ_VTUZ01000028.1"/>
</dbReference>
<dbReference type="InterPro" id="IPR000073">
    <property type="entry name" value="AB_hydrolase_1"/>
</dbReference>
<accession>A0A5B0GLP2</accession>
<feature type="domain" description="AB hydrolase-1" evidence="1">
    <location>
        <begin position="126"/>
        <end position="167"/>
    </location>
</feature>
<protein>
    <submittedName>
        <fullName evidence="2">Alpha/beta hydrolase</fullName>
    </submittedName>
</protein>
<sequence>MPIQRGIKVSTGAHFGPWLLRWAGDRFITPYASATLLVLEPLRAAADYVAGMAPLAVPLPRGDGHPVLVFPGLGVSGAATSDLRNRLQQLGYEVHDWEQGVNFGPGADRDPMLERLGDHLRQIHALHRRSVSLLGWSFGGVYARQLAAKYPELVRQVITLATPVADNSDATHAGWLLNMLSSGVTPISHTSTRRSETVASVPCASVYSKTDGIVAWEGCVSTDSRNHRNIEVADVSHLGMVHHPEVLRVVADLLTQHRGRPGQAIMRAAGR</sequence>